<evidence type="ECO:0000313" key="3">
    <source>
        <dbReference type="Proteomes" id="UP000030151"/>
    </source>
</evidence>
<dbReference type="OrthoDB" id="5116372at2759"/>
<feature type="chain" id="PRO_5001991786" evidence="1">
    <location>
        <begin position="23"/>
        <end position="97"/>
    </location>
</feature>
<organism evidence="2 3">
    <name type="scientific">Metarhizium robertsii</name>
    <dbReference type="NCBI Taxonomy" id="568076"/>
    <lineage>
        <taxon>Eukaryota</taxon>
        <taxon>Fungi</taxon>
        <taxon>Dikarya</taxon>
        <taxon>Ascomycota</taxon>
        <taxon>Pezizomycotina</taxon>
        <taxon>Sordariomycetes</taxon>
        <taxon>Hypocreomycetidae</taxon>
        <taxon>Hypocreales</taxon>
        <taxon>Clavicipitaceae</taxon>
        <taxon>Metarhizium</taxon>
    </lineage>
</organism>
<protein>
    <submittedName>
        <fullName evidence="2">Uncharacterized protein</fullName>
    </submittedName>
</protein>
<dbReference type="AlphaFoldDB" id="A0A0A1US28"/>
<accession>A0A0A1US28</accession>
<dbReference type="EMBL" id="JELW01000021">
    <property type="protein sequence ID" value="EXU99058.1"/>
    <property type="molecule type" value="Genomic_DNA"/>
</dbReference>
<gene>
    <name evidence="2" type="ORF">X797_007781</name>
</gene>
<evidence type="ECO:0000256" key="1">
    <source>
        <dbReference type="SAM" id="SignalP"/>
    </source>
</evidence>
<dbReference type="Proteomes" id="UP000030151">
    <property type="component" value="Unassembled WGS sequence"/>
</dbReference>
<evidence type="ECO:0000313" key="2">
    <source>
        <dbReference type="EMBL" id="EXU99058.1"/>
    </source>
</evidence>
<name>A0A0A1US28_9HYPO</name>
<dbReference type="HOGENOM" id="CLU_2347148_0_0_1"/>
<keyword evidence="1" id="KW-0732">Signal</keyword>
<reference evidence="2 3" key="1">
    <citation type="submission" date="2014-02" db="EMBL/GenBank/DDBJ databases">
        <title>The genome sequence of the entomopathogenic fungus Metarhizium robertsii ARSEF 2575.</title>
        <authorList>
            <person name="Giuliano Garisto Donzelli B."/>
            <person name="Roe B.A."/>
            <person name="Macmil S.L."/>
            <person name="Krasnoff S.B."/>
            <person name="Gibson D.M."/>
        </authorList>
    </citation>
    <scope>NUCLEOTIDE SEQUENCE [LARGE SCALE GENOMIC DNA]</scope>
    <source>
        <strain evidence="2 3">ARSEF 2575</strain>
    </source>
</reference>
<proteinExistence type="predicted"/>
<comment type="caution">
    <text evidence="2">The sequence shown here is derived from an EMBL/GenBank/DDBJ whole genome shotgun (WGS) entry which is preliminary data.</text>
</comment>
<sequence length="97" mass="10747">MARLQFGAAFCLALWWSSGVQATQIHNNPIACAVGCLNEFKGEFTSQHQDPYVGGCMGPFPNDIACCILKTCPEDQWPMFCGKDNHMNVPDKQKCFS</sequence>
<feature type="signal peptide" evidence="1">
    <location>
        <begin position="1"/>
        <end position="22"/>
    </location>
</feature>